<evidence type="ECO:0000313" key="12">
    <source>
        <dbReference type="Proteomes" id="UP000887013"/>
    </source>
</evidence>
<keyword evidence="3 10" id="KW-0813">Transport</keyword>
<evidence type="ECO:0000256" key="1">
    <source>
        <dbReference type="ARBA" id="ARBA00004273"/>
    </source>
</evidence>
<keyword evidence="4" id="KW-0138">CF(0)</keyword>
<evidence type="ECO:0000256" key="7">
    <source>
        <dbReference type="ARBA" id="ARBA00023065"/>
    </source>
</evidence>
<evidence type="ECO:0000256" key="6">
    <source>
        <dbReference type="ARBA" id="ARBA00022792"/>
    </source>
</evidence>
<evidence type="ECO:0000256" key="10">
    <source>
        <dbReference type="PIRNR" id="PIRNR005514"/>
    </source>
</evidence>
<dbReference type="GO" id="GO:0015986">
    <property type="term" value="P:proton motive force-driven ATP synthesis"/>
    <property type="evidence" value="ECO:0007669"/>
    <property type="project" value="UniProtKB-UniRule"/>
</dbReference>
<keyword evidence="6 10" id="KW-0999">Mitochondrion inner membrane</keyword>
<evidence type="ECO:0000313" key="11">
    <source>
        <dbReference type="EMBL" id="GFT86618.1"/>
    </source>
</evidence>
<keyword evidence="8 10" id="KW-0496">Mitochondrion</keyword>
<proteinExistence type="inferred from homology"/>
<dbReference type="SUPFAM" id="SSF161065">
    <property type="entry name" value="ATP synthase D chain-like"/>
    <property type="match status" value="1"/>
</dbReference>
<sequence>MAAKRFVKSSIDWAAFAERVPPNEKIKFQAFKAKVDGYTKKLMSYPEKQPTIDFASYRARLPHLAMVDEFEKQFKAVKISYPADKLTPLIDDQEKKVNEKIKLQKEIADLNCKYYEKQLQWWKNMMPFDEMTMDDYKDYFPDSDSHVYDKPNFWPHTEPPKPVFPYLENKEHH</sequence>
<comment type="caution">
    <text evidence="11">The sequence shown here is derived from an EMBL/GenBank/DDBJ whole genome shotgun (WGS) entry which is preliminary data.</text>
</comment>
<dbReference type="GO" id="GO:0005743">
    <property type="term" value="C:mitochondrial inner membrane"/>
    <property type="evidence" value="ECO:0007669"/>
    <property type="project" value="UniProtKB-SubCell"/>
</dbReference>
<evidence type="ECO:0000256" key="4">
    <source>
        <dbReference type="ARBA" id="ARBA00022547"/>
    </source>
</evidence>
<comment type="similarity">
    <text evidence="2 10">Belongs to the ATPase d subunit family.</text>
</comment>
<dbReference type="Proteomes" id="UP000887013">
    <property type="component" value="Unassembled WGS sequence"/>
</dbReference>
<dbReference type="OrthoDB" id="35799at2759"/>
<keyword evidence="5 10" id="KW-0375">Hydrogen ion transport</keyword>
<dbReference type="PANTHER" id="PTHR12700">
    <property type="entry name" value="ATP SYNTHASE SUBUNIT D, MITOCHONDRIAL"/>
    <property type="match status" value="1"/>
</dbReference>
<evidence type="ECO:0000256" key="2">
    <source>
        <dbReference type="ARBA" id="ARBA00006842"/>
    </source>
</evidence>
<dbReference type="AlphaFoldDB" id="A0A8X6PUK7"/>
<name>A0A8X6PUK7_NEPPI</name>
<dbReference type="Pfam" id="PF05873">
    <property type="entry name" value="Mt_ATP-synt_D"/>
    <property type="match status" value="1"/>
</dbReference>
<organism evidence="11 12">
    <name type="scientific">Nephila pilipes</name>
    <name type="common">Giant wood spider</name>
    <name type="synonym">Nephila maculata</name>
    <dbReference type="NCBI Taxonomy" id="299642"/>
    <lineage>
        <taxon>Eukaryota</taxon>
        <taxon>Metazoa</taxon>
        <taxon>Ecdysozoa</taxon>
        <taxon>Arthropoda</taxon>
        <taxon>Chelicerata</taxon>
        <taxon>Arachnida</taxon>
        <taxon>Araneae</taxon>
        <taxon>Araneomorphae</taxon>
        <taxon>Entelegynae</taxon>
        <taxon>Araneoidea</taxon>
        <taxon>Nephilidae</taxon>
        <taxon>Nephila</taxon>
    </lineage>
</organism>
<comment type="subcellular location">
    <subcellularLocation>
        <location evidence="1 10">Mitochondrion inner membrane</location>
    </subcellularLocation>
</comment>
<evidence type="ECO:0000256" key="3">
    <source>
        <dbReference type="ARBA" id="ARBA00022448"/>
    </source>
</evidence>
<evidence type="ECO:0000256" key="5">
    <source>
        <dbReference type="ARBA" id="ARBA00022781"/>
    </source>
</evidence>
<dbReference type="PIRSF" id="PIRSF005514">
    <property type="entry name" value="ATPase_F0_D_mt"/>
    <property type="match status" value="1"/>
</dbReference>
<dbReference type="Gene3D" id="6.10.280.70">
    <property type="match status" value="1"/>
</dbReference>
<dbReference type="EMBL" id="BMAW01024151">
    <property type="protein sequence ID" value="GFT86618.1"/>
    <property type="molecule type" value="Genomic_DNA"/>
</dbReference>
<keyword evidence="12" id="KW-1185">Reference proteome</keyword>
<keyword evidence="9 10" id="KW-0472">Membrane</keyword>
<evidence type="ECO:0000256" key="9">
    <source>
        <dbReference type="ARBA" id="ARBA00023136"/>
    </source>
</evidence>
<protein>
    <recommendedName>
        <fullName evidence="10">ATP synthase subunit d, mitochondrial</fullName>
    </recommendedName>
</protein>
<dbReference type="GO" id="GO:0015078">
    <property type="term" value="F:proton transmembrane transporter activity"/>
    <property type="evidence" value="ECO:0007669"/>
    <property type="project" value="InterPro"/>
</dbReference>
<dbReference type="InterPro" id="IPR036228">
    <property type="entry name" value="ATP_synth_F0_dsu_sf_mt"/>
</dbReference>
<evidence type="ECO:0000256" key="8">
    <source>
        <dbReference type="ARBA" id="ARBA00023128"/>
    </source>
</evidence>
<comment type="function">
    <text evidence="10">Mitochondrial membrane ATP synthase (F(1)F(0) ATP synthase or Complex V) produces ATP from ADP in the presence of a proton gradient across the membrane which is generated by electron transport complexes of the respiratory chain. F-type ATPases consist of two structural domains, F(1) - containing the extramembraneous catalytic core, and F(0) - containing the membrane proton channel, linked together by a central stalk and a peripheral stalk. During catalysis, ATP synthesis in the catalytic domain of F(1) is coupled via a rotary mechanism of the central stalk subunits to proton translocation.</text>
</comment>
<reference evidence="11" key="1">
    <citation type="submission" date="2020-08" db="EMBL/GenBank/DDBJ databases">
        <title>Multicomponent nature underlies the extraordinary mechanical properties of spider dragline silk.</title>
        <authorList>
            <person name="Kono N."/>
            <person name="Nakamura H."/>
            <person name="Mori M."/>
            <person name="Yoshida Y."/>
            <person name="Ohtoshi R."/>
            <person name="Malay A.D."/>
            <person name="Moran D.A.P."/>
            <person name="Tomita M."/>
            <person name="Numata K."/>
            <person name="Arakawa K."/>
        </authorList>
    </citation>
    <scope>NUCLEOTIDE SEQUENCE</scope>
</reference>
<dbReference type="GO" id="GO:0045259">
    <property type="term" value="C:proton-transporting ATP synthase complex"/>
    <property type="evidence" value="ECO:0007669"/>
    <property type="project" value="UniProtKB-KW"/>
</dbReference>
<gene>
    <name evidence="11" type="primary">ATPsynD</name>
    <name evidence="11" type="ORF">NPIL_642121</name>
</gene>
<dbReference type="InterPro" id="IPR008689">
    <property type="entry name" value="ATP_synth_F0_dsu_mt"/>
</dbReference>
<keyword evidence="7 10" id="KW-0406">Ion transport</keyword>
<accession>A0A8X6PUK7</accession>